<dbReference type="PANTHER" id="PTHR43395">
    <property type="entry name" value="SENSOR HISTIDINE KINASE CHEA"/>
    <property type="match status" value="1"/>
</dbReference>
<dbReference type="GO" id="GO:0006935">
    <property type="term" value="P:chemotaxis"/>
    <property type="evidence" value="ECO:0007669"/>
    <property type="project" value="UniProtKB-KW"/>
</dbReference>
<dbReference type="CDD" id="cd00088">
    <property type="entry name" value="HPT"/>
    <property type="match status" value="1"/>
</dbReference>
<protein>
    <recommendedName>
        <fullName evidence="3">Chemotaxis protein CheA</fullName>
        <ecNumber evidence="2">2.7.13.3</ecNumber>
    </recommendedName>
</protein>
<dbReference type="InterPro" id="IPR036890">
    <property type="entry name" value="HATPase_C_sf"/>
</dbReference>
<reference evidence="16 17" key="1">
    <citation type="submission" date="2019-01" db="EMBL/GenBank/DDBJ databases">
        <title>Sinorhodobacter populi sp. nov. isolated from the symptomatic bark tissue of Populus euramericana canker.</title>
        <authorList>
            <person name="Xu G."/>
        </authorList>
    </citation>
    <scope>NUCLEOTIDE SEQUENCE [LARGE SCALE GENOMIC DNA]</scope>
    <source>
        <strain evidence="16 17">2D-5</strain>
    </source>
</reference>
<dbReference type="InterPro" id="IPR003594">
    <property type="entry name" value="HATPase_dom"/>
</dbReference>
<evidence type="ECO:0000256" key="5">
    <source>
        <dbReference type="ARBA" id="ARBA00022553"/>
    </source>
</evidence>
<dbReference type="Pfam" id="PF01627">
    <property type="entry name" value="Hpt"/>
    <property type="match status" value="1"/>
</dbReference>
<dbReference type="PROSITE" id="PS50894">
    <property type="entry name" value="HPT"/>
    <property type="match status" value="1"/>
</dbReference>
<dbReference type="CDD" id="cd00731">
    <property type="entry name" value="CheA_reg"/>
    <property type="match status" value="1"/>
</dbReference>
<evidence type="ECO:0000259" key="13">
    <source>
        <dbReference type="PROSITE" id="PS50109"/>
    </source>
</evidence>
<evidence type="ECO:0000256" key="4">
    <source>
        <dbReference type="ARBA" id="ARBA00022500"/>
    </source>
</evidence>
<keyword evidence="10" id="KW-0902">Two-component regulatory system</keyword>
<dbReference type="InterPro" id="IPR051315">
    <property type="entry name" value="Bact_Chemotaxis_CheA"/>
</dbReference>
<evidence type="ECO:0000313" key="16">
    <source>
        <dbReference type="EMBL" id="RWR14742.1"/>
    </source>
</evidence>
<keyword evidence="8" id="KW-0418">Kinase</keyword>
<dbReference type="PROSITE" id="PS50851">
    <property type="entry name" value="CHEW"/>
    <property type="match status" value="1"/>
</dbReference>
<feature type="domain" description="CheW-like" evidence="14">
    <location>
        <begin position="492"/>
        <end position="628"/>
    </location>
</feature>
<comment type="catalytic activity">
    <reaction evidence="1">
        <text>ATP + protein L-histidine = ADP + protein N-phospho-L-histidine.</text>
        <dbReference type="EC" id="2.7.13.3"/>
    </reaction>
</comment>
<dbReference type="SUPFAM" id="SSF50341">
    <property type="entry name" value="CheW-like"/>
    <property type="match status" value="1"/>
</dbReference>
<dbReference type="SMART" id="SM00260">
    <property type="entry name" value="CheW"/>
    <property type="match status" value="1"/>
</dbReference>
<dbReference type="EC" id="2.7.13.3" evidence="2"/>
<proteinExistence type="predicted"/>
<dbReference type="PROSITE" id="PS50109">
    <property type="entry name" value="HIS_KIN"/>
    <property type="match status" value="1"/>
</dbReference>
<evidence type="ECO:0000313" key="17">
    <source>
        <dbReference type="Proteomes" id="UP000285710"/>
    </source>
</evidence>
<evidence type="ECO:0000259" key="14">
    <source>
        <dbReference type="PROSITE" id="PS50851"/>
    </source>
</evidence>
<dbReference type="RefSeq" id="WP_128268658.1">
    <property type="nucleotide sequence ID" value="NZ_SAUW01000002.1"/>
</dbReference>
<dbReference type="GO" id="GO:0000155">
    <property type="term" value="F:phosphorelay sensor kinase activity"/>
    <property type="evidence" value="ECO:0007669"/>
    <property type="project" value="InterPro"/>
</dbReference>
<dbReference type="InterPro" id="IPR036061">
    <property type="entry name" value="CheW-like_dom_sf"/>
</dbReference>
<name>A0A443J2S7_9RHOB</name>
<dbReference type="FunFam" id="3.30.565.10:FF:000016">
    <property type="entry name" value="Chemotaxis protein CheA, putative"/>
    <property type="match status" value="1"/>
</dbReference>
<dbReference type="PRINTS" id="PR00344">
    <property type="entry name" value="BCTRLSENSOR"/>
</dbReference>
<dbReference type="SMART" id="SM01231">
    <property type="entry name" value="H-kinase_dim"/>
    <property type="match status" value="1"/>
</dbReference>
<dbReference type="SMART" id="SM00073">
    <property type="entry name" value="HPT"/>
    <property type="match status" value="1"/>
</dbReference>
<dbReference type="InterPro" id="IPR036641">
    <property type="entry name" value="HPT_dom_sf"/>
</dbReference>
<dbReference type="Gene3D" id="1.10.287.560">
    <property type="entry name" value="Histidine kinase CheA-like, homodimeric domain"/>
    <property type="match status" value="1"/>
</dbReference>
<keyword evidence="17" id="KW-1185">Reference proteome</keyword>
<comment type="function">
    <text evidence="11">Involved in the transmission of sensory signals from the chemoreceptors to the flagellar motors. CheA is autophosphorylated; it can transfer its phosphate group to either CheB or CheY.</text>
</comment>
<gene>
    <name evidence="16" type="ORF">D2T33_01945</name>
</gene>
<evidence type="ECO:0000256" key="12">
    <source>
        <dbReference type="PROSITE-ProRule" id="PRU00110"/>
    </source>
</evidence>
<dbReference type="InterPro" id="IPR037006">
    <property type="entry name" value="CheA-like_homodim_sf"/>
</dbReference>
<dbReference type="SUPFAM" id="SSF55874">
    <property type="entry name" value="ATPase domain of HSP90 chaperone/DNA topoisomerase II/histidine kinase"/>
    <property type="match status" value="1"/>
</dbReference>
<keyword evidence="9" id="KW-0067">ATP-binding</keyword>
<evidence type="ECO:0000256" key="8">
    <source>
        <dbReference type="ARBA" id="ARBA00022777"/>
    </source>
</evidence>
<dbReference type="Pfam" id="PF02895">
    <property type="entry name" value="H-kinase_dim"/>
    <property type="match status" value="1"/>
</dbReference>
<evidence type="ECO:0000259" key="15">
    <source>
        <dbReference type="PROSITE" id="PS50894"/>
    </source>
</evidence>
<evidence type="ECO:0000256" key="3">
    <source>
        <dbReference type="ARBA" id="ARBA00021495"/>
    </source>
</evidence>
<dbReference type="InterPro" id="IPR004358">
    <property type="entry name" value="Sig_transdc_His_kin-like_C"/>
</dbReference>
<evidence type="ECO:0000256" key="6">
    <source>
        <dbReference type="ARBA" id="ARBA00022679"/>
    </source>
</evidence>
<dbReference type="InterPro" id="IPR004105">
    <property type="entry name" value="CheA-like_dim"/>
</dbReference>
<dbReference type="SMART" id="SM00387">
    <property type="entry name" value="HATPase_c"/>
    <property type="match status" value="1"/>
</dbReference>
<comment type="caution">
    <text evidence="16">The sequence shown here is derived from an EMBL/GenBank/DDBJ whole genome shotgun (WGS) entry which is preliminary data.</text>
</comment>
<feature type="domain" description="Histidine kinase" evidence="13">
    <location>
        <begin position="283"/>
        <end position="490"/>
    </location>
</feature>
<dbReference type="SUPFAM" id="SSF47384">
    <property type="entry name" value="Homodimeric domain of signal transducing histidine kinase"/>
    <property type="match status" value="1"/>
</dbReference>
<keyword evidence="4" id="KW-0145">Chemotaxis</keyword>
<evidence type="ECO:0000256" key="7">
    <source>
        <dbReference type="ARBA" id="ARBA00022741"/>
    </source>
</evidence>
<reference evidence="16 17" key="2">
    <citation type="submission" date="2019-01" db="EMBL/GenBank/DDBJ databases">
        <authorList>
            <person name="Li Y."/>
        </authorList>
    </citation>
    <scope>NUCLEOTIDE SEQUENCE [LARGE SCALE GENOMIC DNA]</scope>
    <source>
        <strain evidence="16 17">2D-5</strain>
    </source>
</reference>
<dbReference type="Proteomes" id="UP000285710">
    <property type="component" value="Unassembled WGS sequence"/>
</dbReference>
<dbReference type="InterPro" id="IPR002545">
    <property type="entry name" value="CheW-lke_dom"/>
</dbReference>
<dbReference type="InterPro" id="IPR008207">
    <property type="entry name" value="Sig_transdc_His_kin_Hpt_dom"/>
</dbReference>
<dbReference type="SUPFAM" id="SSF47226">
    <property type="entry name" value="Histidine-containing phosphotransfer domain, HPT domain"/>
    <property type="match status" value="1"/>
</dbReference>
<accession>A0A443J2S7</accession>
<evidence type="ECO:0000256" key="2">
    <source>
        <dbReference type="ARBA" id="ARBA00012438"/>
    </source>
</evidence>
<dbReference type="GO" id="GO:0005524">
    <property type="term" value="F:ATP binding"/>
    <property type="evidence" value="ECO:0007669"/>
    <property type="project" value="UniProtKB-KW"/>
</dbReference>
<evidence type="ECO:0000256" key="10">
    <source>
        <dbReference type="ARBA" id="ARBA00023012"/>
    </source>
</evidence>
<dbReference type="InterPro" id="IPR036097">
    <property type="entry name" value="HisK_dim/P_sf"/>
</dbReference>
<dbReference type="PANTHER" id="PTHR43395:SF10">
    <property type="entry name" value="CHEMOTAXIS PROTEIN CHEA"/>
    <property type="match status" value="1"/>
</dbReference>
<dbReference type="AlphaFoldDB" id="A0A443J2S7"/>
<dbReference type="Gene3D" id="1.20.120.160">
    <property type="entry name" value="HPT domain"/>
    <property type="match status" value="1"/>
</dbReference>
<evidence type="ECO:0000256" key="11">
    <source>
        <dbReference type="ARBA" id="ARBA00035100"/>
    </source>
</evidence>
<keyword evidence="5 12" id="KW-0597">Phosphoprotein</keyword>
<dbReference type="Pfam" id="PF02518">
    <property type="entry name" value="HATPase_c"/>
    <property type="match status" value="1"/>
</dbReference>
<dbReference type="GO" id="GO:0005737">
    <property type="term" value="C:cytoplasm"/>
    <property type="evidence" value="ECO:0007669"/>
    <property type="project" value="InterPro"/>
</dbReference>
<dbReference type="Gene3D" id="3.30.565.10">
    <property type="entry name" value="Histidine kinase-like ATPase, C-terminal domain"/>
    <property type="match status" value="1"/>
</dbReference>
<dbReference type="EMBL" id="SAUW01000002">
    <property type="protein sequence ID" value="RWR14742.1"/>
    <property type="molecule type" value="Genomic_DNA"/>
</dbReference>
<dbReference type="Pfam" id="PF01584">
    <property type="entry name" value="CheW"/>
    <property type="match status" value="1"/>
</dbReference>
<sequence length="642" mass="68952">MPQDPLAEIRAGFFLECEELLETLRDGLAALAADTTDRTRIDTIFRAVHSIKGGAGAFGLDPLVGFAHRYEAALDLLRTGRAPLTEALLRLLDRAGDALEDHVQAAQRGDPPPVERESILAELQRQLDPFMREDAAPKPQAASWELDFTPHGALYDNGHEPLYLLRALRELGARDVICAADVGGGLIAFDPARPALRWTLTLPAETAEADMREIFCFVEDLCTLTISRARAGPAPGETGPVPTVRVDLDRIERLMNLVGELVINQAMLAQSVTDSGAQPNSPVMTGLESFTKLTREIQESVMMIRAQPVKPLFQRMSRVVRETAASTGKQVRLVALGEATEIDRTVIERLAEPLTHLIRNAVDHGIEPPEVRSGLGKAVCGTITLTAQHQSGRLMIELRDDGAGIDRDKVLTIAVRRGLVPAGSPPPDSEIDALLFSPGFSTVTEISALSGRGVGLDAVRTAIHGLGGRIGIRSRPGEGTVFTVSLPLTLAVLDGMIVRVGEETLVIPLSAVVETAALSAQNVRAIGAGHTVLELRGGFLPLFDLGAELGFRAPRRHDDGGIILLTRHEDESRSALIVDAILEQRQVVIKGLHGGCGPIHGISAATILGDGRVALIVDPTDLLSRRRLSPHDMAMQDECDGH</sequence>
<dbReference type="InterPro" id="IPR005467">
    <property type="entry name" value="His_kinase_dom"/>
</dbReference>
<keyword evidence="7" id="KW-0547">Nucleotide-binding</keyword>
<feature type="domain" description="HPt" evidence="15">
    <location>
        <begin position="2"/>
        <end position="106"/>
    </location>
</feature>
<dbReference type="Gene3D" id="2.30.30.40">
    <property type="entry name" value="SH3 Domains"/>
    <property type="match status" value="1"/>
</dbReference>
<keyword evidence="6" id="KW-0808">Transferase</keyword>
<organism evidence="16 17">
    <name type="scientific">Paenirhodobacter populi</name>
    <dbReference type="NCBI Taxonomy" id="2306993"/>
    <lineage>
        <taxon>Bacteria</taxon>
        <taxon>Pseudomonadati</taxon>
        <taxon>Pseudomonadota</taxon>
        <taxon>Alphaproteobacteria</taxon>
        <taxon>Rhodobacterales</taxon>
        <taxon>Rhodobacter group</taxon>
        <taxon>Paenirhodobacter</taxon>
    </lineage>
</organism>
<evidence type="ECO:0000256" key="9">
    <source>
        <dbReference type="ARBA" id="ARBA00022840"/>
    </source>
</evidence>
<feature type="modified residue" description="Phosphohistidine" evidence="12">
    <location>
        <position position="49"/>
    </location>
</feature>
<evidence type="ECO:0000256" key="1">
    <source>
        <dbReference type="ARBA" id="ARBA00000085"/>
    </source>
</evidence>